<reference evidence="1" key="1">
    <citation type="submission" date="2020-05" db="EMBL/GenBank/DDBJ databases">
        <authorList>
            <person name="Chiriac C."/>
            <person name="Salcher M."/>
            <person name="Ghai R."/>
            <person name="Kavagutti S V."/>
        </authorList>
    </citation>
    <scope>NUCLEOTIDE SEQUENCE</scope>
</reference>
<evidence type="ECO:0000313" key="1">
    <source>
        <dbReference type="EMBL" id="CAB5218174.1"/>
    </source>
</evidence>
<sequence>MGIVRGLNAINGTMEKPEYSGEGQKGTWLKINDNQSVKLRFMQEIDPNSKDYNEKAGTAFIAVEHTNPDHYQRKALCSIEDQGRCFGCEMHRRDPKARWNGKKRFYSNVIVDDGVKEPYVAILSQGLGPKAITETVIAWAGETGSITNTTWKVKRTGSGATDTSYSAIPLPTADAAPIDFTKYELFDLEKTAVRDVPYAEQEAFYMGTVSDSSSEPALATSSAVEW</sequence>
<dbReference type="EMBL" id="LR798257">
    <property type="protein sequence ID" value="CAB5218174.1"/>
    <property type="molecule type" value="Genomic_DNA"/>
</dbReference>
<accession>A0A6J7WPX5</accession>
<protein>
    <submittedName>
        <fullName evidence="1">Uncharacterized protein</fullName>
    </submittedName>
</protein>
<name>A0A6J7WPX5_9CAUD</name>
<organism evidence="1">
    <name type="scientific">uncultured Caudovirales phage</name>
    <dbReference type="NCBI Taxonomy" id="2100421"/>
    <lineage>
        <taxon>Viruses</taxon>
        <taxon>Duplodnaviria</taxon>
        <taxon>Heunggongvirae</taxon>
        <taxon>Uroviricota</taxon>
        <taxon>Caudoviricetes</taxon>
        <taxon>Peduoviridae</taxon>
        <taxon>Maltschvirus</taxon>
        <taxon>Maltschvirus maltsch</taxon>
    </lineage>
</organism>
<proteinExistence type="predicted"/>
<gene>
    <name evidence="1" type="ORF">UFOVP204_56</name>
</gene>